<keyword evidence="2" id="KW-1185">Reference proteome</keyword>
<accession>A0ABT1GA73</accession>
<keyword evidence="1" id="KW-0378">Hydrolase</keyword>
<evidence type="ECO:0000313" key="1">
    <source>
        <dbReference type="EMBL" id="MCP1726832.1"/>
    </source>
</evidence>
<reference evidence="1 2" key="1">
    <citation type="submission" date="2022-03" db="EMBL/GenBank/DDBJ databases">
        <title>Genomic Encyclopedia of Type Strains, Phase III (KMG-III): the genomes of soil and plant-associated and newly described type strains.</title>
        <authorList>
            <person name="Whitman W."/>
        </authorList>
    </citation>
    <scope>NUCLEOTIDE SEQUENCE [LARGE SCALE GENOMIC DNA]</scope>
    <source>
        <strain evidence="1 2">BSker1</strain>
    </source>
</reference>
<dbReference type="RefSeq" id="WP_253445732.1">
    <property type="nucleotide sequence ID" value="NZ_JALJYF010000001.1"/>
</dbReference>
<organism evidence="1 2">
    <name type="scientific">Natronospira proteinivora</name>
    <dbReference type="NCBI Taxonomy" id="1807133"/>
    <lineage>
        <taxon>Bacteria</taxon>
        <taxon>Pseudomonadati</taxon>
        <taxon>Pseudomonadota</taxon>
        <taxon>Gammaproteobacteria</taxon>
        <taxon>Natronospirales</taxon>
        <taxon>Natronospiraceae</taxon>
        <taxon>Natronospira</taxon>
    </lineage>
</organism>
<dbReference type="InterPro" id="IPR029033">
    <property type="entry name" value="His_PPase_superfam"/>
</dbReference>
<dbReference type="Gene3D" id="3.40.50.1240">
    <property type="entry name" value="Phosphoglycerate mutase-like"/>
    <property type="match status" value="1"/>
</dbReference>
<dbReference type="EMBL" id="JALJYF010000001">
    <property type="protein sequence ID" value="MCP1726832.1"/>
    <property type="molecule type" value="Genomic_DNA"/>
</dbReference>
<evidence type="ECO:0000313" key="2">
    <source>
        <dbReference type="Proteomes" id="UP001523550"/>
    </source>
</evidence>
<dbReference type="InterPro" id="IPR013078">
    <property type="entry name" value="His_Pase_superF_clade-1"/>
</dbReference>
<gene>
    <name evidence="1" type="ORF">J2T60_000797</name>
</gene>
<proteinExistence type="predicted"/>
<dbReference type="Pfam" id="PF00300">
    <property type="entry name" value="His_Phos_1"/>
    <property type="match status" value="1"/>
</dbReference>
<name>A0ABT1GA73_9GAMM</name>
<comment type="caution">
    <text evidence="1">The sequence shown here is derived from an EMBL/GenBank/DDBJ whole genome shotgun (WGS) entry which is preliminary data.</text>
</comment>
<sequence length="185" mass="20926">MNPDIVVMRHPRPLVAEGRCYGQLDIPLAPDWEASLEAHLPLLQQCRAIISSPLHRCRRPAEWLSERLDLALTLDPGLMELNFGRWEGQSWQAIDGPEARAWGDDFINRAPPGGESFRALARRVRQSFTAYRDRVGPLLIISHGGPIRVLKADAKGADLTTAFEEPLNFAEPQRLSDSRLFWRQP</sequence>
<dbReference type="Proteomes" id="UP001523550">
    <property type="component" value="Unassembled WGS sequence"/>
</dbReference>
<protein>
    <submittedName>
        <fullName evidence="1">Alpha-ribazole phosphatase</fullName>
        <ecNumber evidence="1">3.1.3.73</ecNumber>
    </submittedName>
</protein>
<dbReference type="GO" id="GO:0043755">
    <property type="term" value="F:alpha-ribazole phosphatase activity"/>
    <property type="evidence" value="ECO:0007669"/>
    <property type="project" value="UniProtKB-EC"/>
</dbReference>
<dbReference type="SUPFAM" id="SSF53254">
    <property type="entry name" value="Phosphoglycerate mutase-like"/>
    <property type="match status" value="1"/>
</dbReference>
<dbReference type="EC" id="3.1.3.73" evidence="1"/>
<dbReference type="SMART" id="SM00855">
    <property type="entry name" value="PGAM"/>
    <property type="match status" value="1"/>
</dbReference>